<dbReference type="GO" id="GO:0051539">
    <property type="term" value="F:4 iron, 4 sulfur cluster binding"/>
    <property type="evidence" value="ECO:0007669"/>
    <property type="project" value="UniProtKB-KW"/>
</dbReference>
<sequence length="313" mass="35568">MKCVMRVTEYCNLKCSYCYMNSINNNYNFESLTTILEVINSLNEINIDKLIITGGEPFLRPDIFDIIKESKKYFETTILTNGSLINNKIAKNLSKIGIDGVSISFESTNANIHNEYRDNSYNSAVNAAKLIKDQNIPVDMSICVSKNNVHDFINLIKLAKDLKLDSITFEALNPSGRGINLKNLMLNSLETEKFLDNVYKYMKNQKPSIKIFMFYPQWILWDDKASGCEVGKSLFAVKYNGDILPCSNLPIKLGNILKDDFNEIWNSDLLKNLRCKRIGICNDCSHKYKCGGCRSQALKDGNIFSSDPTCNFK</sequence>
<dbReference type="PIRSF" id="PIRSF037420">
    <property type="entry name" value="PQQ_syn_pqqE"/>
    <property type="match status" value="1"/>
</dbReference>
<dbReference type="PROSITE" id="PS51918">
    <property type="entry name" value="RADICAL_SAM"/>
    <property type="match status" value="1"/>
</dbReference>
<feature type="domain" description="Radical SAM core" evidence="7">
    <location>
        <begin position="1"/>
        <end position="206"/>
    </location>
</feature>
<dbReference type="PANTHER" id="PTHR11228">
    <property type="entry name" value="RADICAL SAM DOMAIN PROTEIN"/>
    <property type="match status" value="1"/>
</dbReference>
<gene>
    <name evidence="8" type="primary">albA_1</name>
    <name evidence="8" type="ORF">MBORA_18350</name>
</gene>
<dbReference type="Pfam" id="PF04055">
    <property type="entry name" value="Radical_SAM"/>
    <property type="match status" value="1"/>
</dbReference>
<accession>A0A165ZBR6</accession>
<keyword evidence="4" id="KW-0479">Metal-binding</keyword>
<dbReference type="SMART" id="SM00729">
    <property type="entry name" value="Elp3"/>
    <property type="match status" value="1"/>
</dbReference>
<dbReference type="Pfam" id="PF13186">
    <property type="entry name" value="SPASM"/>
    <property type="match status" value="1"/>
</dbReference>
<dbReference type="SUPFAM" id="SSF102114">
    <property type="entry name" value="Radical SAM enzymes"/>
    <property type="match status" value="1"/>
</dbReference>
<dbReference type="STRING" id="66851.MBORA_18350"/>
<dbReference type="PANTHER" id="PTHR11228:SF7">
    <property type="entry name" value="PQQA PEPTIDE CYCLASE"/>
    <property type="match status" value="1"/>
</dbReference>
<dbReference type="SFLD" id="SFLDG01386">
    <property type="entry name" value="main_SPASM_domain-containing"/>
    <property type="match status" value="1"/>
</dbReference>
<dbReference type="AlphaFoldDB" id="A0A165ZBR6"/>
<organism evidence="8 9">
    <name type="scientific">Methanobrevibacter oralis</name>
    <dbReference type="NCBI Taxonomy" id="66851"/>
    <lineage>
        <taxon>Archaea</taxon>
        <taxon>Methanobacteriati</taxon>
        <taxon>Methanobacteriota</taxon>
        <taxon>Methanomada group</taxon>
        <taxon>Methanobacteria</taxon>
        <taxon>Methanobacteriales</taxon>
        <taxon>Methanobacteriaceae</taxon>
        <taxon>Methanobrevibacter</taxon>
    </lineage>
</organism>
<keyword evidence="9" id="KW-1185">Reference proteome</keyword>
<dbReference type="OrthoDB" id="30736at2157"/>
<dbReference type="GO" id="GO:0006783">
    <property type="term" value="P:heme biosynthetic process"/>
    <property type="evidence" value="ECO:0007669"/>
    <property type="project" value="TreeGrafter"/>
</dbReference>
<reference evidence="9" key="1">
    <citation type="journal article" date="2016" name="Genome Announc.">
        <title>Draft Genome Sequences of Methanobrevibacter curvatus DSM11111, Methanobrevibacter cuticularis DSM11139, Methanobrevibacter filiformis DSM11501, and Methanobrevibacter oralis DSM7256.</title>
        <authorList>
            <person name="Poehlein A."/>
            <person name="Seedorf H."/>
        </authorList>
    </citation>
    <scope>NUCLEOTIDE SEQUENCE [LARGE SCALE GENOMIC DNA]</scope>
    <source>
        <strain evidence="9">DSM 7256 / JCM 30027 / ZR</strain>
    </source>
</reference>
<dbReference type="CDD" id="cd01335">
    <property type="entry name" value="Radical_SAM"/>
    <property type="match status" value="1"/>
</dbReference>
<dbReference type="InterPro" id="IPR017200">
    <property type="entry name" value="PqqE-like"/>
</dbReference>
<protein>
    <submittedName>
        <fullName evidence="8">Antilisterial bacteriocin subtilosin biosynthesis protein AlbA</fullName>
    </submittedName>
</protein>
<evidence type="ECO:0000313" key="8">
    <source>
        <dbReference type="EMBL" id="KZX10504.1"/>
    </source>
</evidence>
<evidence type="ECO:0000256" key="6">
    <source>
        <dbReference type="ARBA" id="ARBA00023014"/>
    </source>
</evidence>
<dbReference type="InterPro" id="IPR058240">
    <property type="entry name" value="rSAM_sf"/>
</dbReference>
<comment type="caution">
    <text evidence="8">The sequence shown here is derived from an EMBL/GenBank/DDBJ whole genome shotgun (WGS) entry which is preliminary data.</text>
</comment>
<evidence type="ECO:0000256" key="1">
    <source>
        <dbReference type="ARBA" id="ARBA00001966"/>
    </source>
</evidence>
<dbReference type="PATRIC" id="fig|66851.6.peg.2004"/>
<dbReference type="InterPro" id="IPR007197">
    <property type="entry name" value="rSAM"/>
</dbReference>
<keyword evidence="6" id="KW-0411">Iron-sulfur</keyword>
<dbReference type="GO" id="GO:0003824">
    <property type="term" value="F:catalytic activity"/>
    <property type="evidence" value="ECO:0007669"/>
    <property type="project" value="InterPro"/>
</dbReference>
<dbReference type="NCBIfam" id="TIGR04085">
    <property type="entry name" value="rSAM_more_4Fe4S"/>
    <property type="match status" value="1"/>
</dbReference>
<evidence type="ECO:0000259" key="7">
    <source>
        <dbReference type="PROSITE" id="PS51918"/>
    </source>
</evidence>
<dbReference type="EMBL" id="LWMU01000114">
    <property type="protein sequence ID" value="KZX10504.1"/>
    <property type="molecule type" value="Genomic_DNA"/>
</dbReference>
<dbReference type="InterPro" id="IPR023885">
    <property type="entry name" value="4Fe4S-binding_SPASM_dom"/>
</dbReference>
<comment type="cofactor">
    <cofactor evidence="1">
        <name>[4Fe-4S] cluster</name>
        <dbReference type="ChEBI" id="CHEBI:49883"/>
    </cofactor>
</comment>
<evidence type="ECO:0000256" key="5">
    <source>
        <dbReference type="ARBA" id="ARBA00023004"/>
    </source>
</evidence>
<evidence type="ECO:0000313" key="9">
    <source>
        <dbReference type="Proteomes" id="UP000077428"/>
    </source>
</evidence>
<name>A0A165ZBR6_METOA</name>
<keyword evidence="5" id="KW-0408">Iron</keyword>
<dbReference type="InterPro" id="IPR006638">
    <property type="entry name" value="Elp3/MiaA/NifB-like_rSAM"/>
</dbReference>
<keyword evidence="2" id="KW-0004">4Fe-4S</keyword>
<dbReference type="InterPro" id="IPR013785">
    <property type="entry name" value="Aldolase_TIM"/>
</dbReference>
<evidence type="ECO:0000256" key="3">
    <source>
        <dbReference type="ARBA" id="ARBA00022691"/>
    </source>
</evidence>
<dbReference type="GO" id="GO:0046872">
    <property type="term" value="F:metal ion binding"/>
    <property type="evidence" value="ECO:0007669"/>
    <property type="project" value="UniProtKB-KW"/>
</dbReference>
<dbReference type="Gene3D" id="3.20.20.70">
    <property type="entry name" value="Aldolase class I"/>
    <property type="match status" value="1"/>
</dbReference>
<dbReference type="InterPro" id="IPR050377">
    <property type="entry name" value="Radical_SAM_PqqE_MftC-like"/>
</dbReference>
<evidence type="ECO:0000256" key="2">
    <source>
        <dbReference type="ARBA" id="ARBA00022485"/>
    </source>
</evidence>
<proteinExistence type="predicted"/>
<dbReference type="SFLD" id="SFLDG01067">
    <property type="entry name" value="SPASM/twitch_domain_containing"/>
    <property type="match status" value="1"/>
</dbReference>
<dbReference type="RefSeq" id="WP_042691733.1">
    <property type="nucleotide sequence ID" value="NZ_CABMAB010000002.1"/>
</dbReference>
<evidence type="ECO:0000256" key="4">
    <source>
        <dbReference type="ARBA" id="ARBA00022723"/>
    </source>
</evidence>
<dbReference type="Proteomes" id="UP000077428">
    <property type="component" value="Unassembled WGS sequence"/>
</dbReference>
<keyword evidence="3" id="KW-0949">S-adenosyl-L-methionine</keyword>
<dbReference type="SFLD" id="SFLDS00029">
    <property type="entry name" value="Radical_SAM"/>
    <property type="match status" value="1"/>
</dbReference>